<keyword evidence="4" id="KW-0804">Transcription</keyword>
<evidence type="ECO:0000256" key="3">
    <source>
        <dbReference type="ARBA" id="ARBA00023125"/>
    </source>
</evidence>
<evidence type="ECO:0000256" key="1">
    <source>
        <dbReference type="ARBA" id="ARBA00004123"/>
    </source>
</evidence>
<dbReference type="OrthoDB" id="2123952at2759"/>
<dbReference type="Pfam" id="PF00172">
    <property type="entry name" value="Zn_clus"/>
    <property type="match status" value="1"/>
</dbReference>
<accession>A0A5N6TXS9</accession>
<gene>
    <name evidence="7" type="ORF">BDV25DRAFT_171856</name>
</gene>
<evidence type="ECO:0000256" key="5">
    <source>
        <dbReference type="ARBA" id="ARBA00023242"/>
    </source>
</evidence>
<keyword evidence="2" id="KW-0805">Transcription regulation</keyword>
<comment type="subcellular location">
    <subcellularLocation>
        <location evidence="1">Nucleus</location>
    </subcellularLocation>
</comment>
<evidence type="ECO:0000259" key="6">
    <source>
        <dbReference type="PROSITE" id="PS50048"/>
    </source>
</evidence>
<dbReference type="PANTHER" id="PTHR46910:SF37">
    <property type="entry name" value="ZN(II)2CYS6 TRANSCRIPTION FACTOR (EUROFUNG)"/>
    <property type="match status" value="1"/>
</dbReference>
<dbReference type="AlphaFoldDB" id="A0A5N6TXS9"/>
<keyword evidence="5" id="KW-0539">Nucleus</keyword>
<dbReference type="GO" id="GO:0000981">
    <property type="term" value="F:DNA-binding transcription factor activity, RNA polymerase II-specific"/>
    <property type="evidence" value="ECO:0007669"/>
    <property type="project" value="InterPro"/>
</dbReference>
<feature type="domain" description="Zn(2)-C6 fungal-type" evidence="6">
    <location>
        <begin position="14"/>
        <end position="44"/>
    </location>
</feature>
<protein>
    <recommendedName>
        <fullName evidence="6">Zn(2)-C6 fungal-type domain-containing protein</fullName>
    </recommendedName>
</protein>
<proteinExistence type="predicted"/>
<dbReference type="SMART" id="SM00066">
    <property type="entry name" value="GAL4"/>
    <property type="match status" value="1"/>
</dbReference>
<organism evidence="7 8">
    <name type="scientific">Aspergillus avenaceus</name>
    <dbReference type="NCBI Taxonomy" id="36643"/>
    <lineage>
        <taxon>Eukaryota</taxon>
        <taxon>Fungi</taxon>
        <taxon>Dikarya</taxon>
        <taxon>Ascomycota</taxon>
        <taxon>Pezizomycotina</taxon>
        <taxon>Eurotiomycetes</taxon>
        <taxon>Eurotiomycetidae</taxon>
        <taxon>Eurotiales</taxon>
        <taxon>Aspergillaceae</taxon>
        <taxon>Aspergillus</taxon>
        <taxon>Aspergillus subgen. Circumdati</taxon>
    </lineage>
</organism>
<dbReference type="EMBL" id="ML742083">
    <property type="protein sequence ID" value="KAE8150881.1"/>
    <property type="molecule type" value="Genomic_DNA"/>
</dbReference>
<dbReference type="PROSITE" id="PS00463">
    <property type="entry name" value="ZN2_CY6_FUNGAL_1"/>
    <property type="match status" value="1"/>
</dbReference>
<dbReference type="InterPro" id="IPR050987">
    <property type="entry name" value="AtrR-like"/>
</dbReference>
<dbReference type="GO" id="GO:0003677">
    <property type="term" value="F:DNA binding"/>
    <property type="evidence" value="ECO:0007669"/>
    <property type="project" value="UniProtKB-KW"/>
</dbReference>
<dbReference type="SUPFAM" id="SSF57701">
    <property type="entry name" value="Zn2/Cys6 DNA-binding domain"/>
    <property type="match status" value="1"/>
</dbReference>
<dbReference type="Gene3D" id="4.10.240.10">
    <property type="entry name" value="Zn(2)-C6 fungal-type DNA-binding domain"/>
    <property type="match status" value="1"/>
</dbReference>
<dbReference type="PANTHER" id="PTHR46910">
    <property type="entry name" value="TRANSCRIPTION FACTOR PDR1"/>
    <property type="match status" value="1"/>
</dbReference>
<dbReference type="InterPro" id="IPR036864">
    <property type="entry name" value="Zn2-C6_fun-type_DNA-bd_sf"/>
</dbReference>
<dbReference type="CDD" id="cd00067">
    <property type="entry name" value="GAL4"/>
    <property type="match status" value="1"/>
</dbReference>
<keyword evidence="3" id="KW-0238">DNA-binding</keyword>
<dbReference type="GO" id="GO:0008270">
    <property type="term" value="F:zinc ion binding"/>
    <property type="evidence" value="ECO:0007669"/>
    <property type="project" value="InterPro"/>
</dbReference>
<keyword evidence="8" id="KW-1185">Reference proteome</keyword>
<sequence length="288" mass="32328">MESQAPYGHALRTSCDKCRSAKVKCQREGQSCSRCVQRDEECTTTFLPRKVPKPDRRGRILHMESRIERMESILAASGLADEVATTPATTGSPTTDLDDRLSMLLLHDEGNSTFIGTASNLSLFSPAGLNWITNRTNCSDLSDLVKKRAQEISIFKETCLYPSHVHRGQAPLPPKNVADPLISCYFDTLNSVIPLFRRDKFEQLYVQQYSNNPPKSTSWYASFNVILALGGLLSLDEDIYAISEGSTRTYTAALDYIRNSWHVFTELSLNCRDFMTIQALITMVRPLT</sequence>
<name>A0A5N6TXS9_ASPAV</name>
<dbReference type="Proteomes" id="UP000325780">
    <property type="component" value="Unassembled WGS sequence"/>
</dbReference>
<dbReference type="CDD" id="cd12148">
    <property type="entry name" value="fungal_TF_MHR"/>
    <property type="match status" value="1"/>
</dbReference>
<evidence type="ECO:0000256" key="2">
    <source>
        <dbReference type="ARBA" id="ARBA00023015"/>
    </source>
</evidence>
<evidence type="ECO:0000313" key="7">
    <source>
        <dbReference type="EMBL" id="KAE8150881.1"/>
    </source>
</evidence>
<reference evidence="7 8" key="1">
    <citation type="submission" date="2019-04" db="EMBL/GenBank/DDBJ databases">
        <title>Friends and foes A comparative genomics study of 23 Aspergillus species from section Flavi.</title>
        <authorList>
            <consortium name="DOE Joint Genome Institute"/>
            <person name="Kjaerbolling I."/>
            <person name="Vesth T."/>
            <person name="Frisvad J.C."/>
            <person name="Nybo J.L."/>
            <person name="Theobald S."/>
            <person name="Kildgaard S."/>
            <person name="Isbrandt T."/>
            <person name="Kuo A."/>
            <person name="Sato A."/>
            <person name="Lyhne E.K."/>
            <person name="Kogle M.E."/>
            <person name="Wiebenga A."/>
            <person name="Kun R.S."/>
            <person name="Lubbers R.J."/>
            <person name="Makela M.R."/>
            <person name="Barry K."/>
            <person name="Chovatia M."/>
            <person name="Clum A."/>
            <person name="Daum C."/>
            <person name="Haridas S."/>
            <person name="He G."/>
            <person name="LaButti K."/>
            <person name="Lipzen A."/>
            <person name="Mondo S."/>
            <person name="Riley R."/>
            <person name="Salamov A."/>
            <person name="Simmons B.A."/>
            <person name="Magnuson J.K."/>
            <person name="Henrissat B."/>
            <person name="Mortensen U.H."/>
            <person name="Larsen T.O."/>
            <person name="Devries R.P."/>
            <person name="Grigoriev I.V."/>
            <person name="Machida M."/>
            <person name="Baker S.E."/>
            <person name="Andersen M.R."/>
        </authorList>
    </citation>
    <scope>NUCLEOTIDE SEQUENCE [LARGE SCALE GENOMIC DNA]</scope>
    <source>
        <strain evidence="7 8">IBT 18842</strain>
    </source>
</reference>
<dbReference type="GO" id="GO:0005634">
    <property type="term" value="C:nucleus"/>
    <property type="evidence" value="ECO:0007669"/>
    <property type="project" value="UniProtKB-SubCell"/>
</dbReference>
<dbReference type="InterPro" id="IPR001138">
    <property type="entry name" value="Zn2Cys6_DnaBD"/>
</dbReference>
<evidence type="ECO:0000256" key="4">
    <source>
        <dbReference type="ARBA" id="ARBA00023163"/>
    </source>
</evidence>
<dbReference type="GO" id="GO:0009893">
    <property type="term" value="P:positive regulation of metabolic process"/>
    <property type="evidence" value="ECO:0007669"/>
    <property type="project" value="UniProtKB-ARBA"/>
</dbReference>
<dbReference type="PROSITE" id="PS50048">
    <property type="entry name" value="ZN2_CY6_FUNGAL_2"/>
    <property type="match status" value="1"/>
</dbReference>
<evidence type="ECO:0000313" key="8">
    <source>
        <dbReference type="Proteomes" id="UP000325780"/>
    </source>
</evidence>